<evidence type="ECO:0000256" key="4">
    <source>
        <dbReference type="ARBA" id="ARBA00022614"/>
    </source>
</evidence>
<evidence type="ECO:0000256" key="5">
    <source>
        <dbReference type="ARBA" id="ARBA00022692"/>
    </source>
</evidence>
<keyword evidence="7" id="KW-0677">Repeat</keyword>
<name>A0A9Q0IHE7_9TELE</name>
<evidence type="ECO:0000259" key="14">
    <source>
        <dbReference type="PROSITE" id="PS50104"/>
    </source>
</evidence>
<sequence>MAISTRQLSMLTVGLLVHFSNQFSFQNCIGALYSNNETFGCFRRSEDDISKIVGDLPASAINITISVNPVSHIPTGSFQRFSKLETLNMGRNHLKFMDGLAFRNLHHLKTLKLFNNCISELNSSVFQDLDKLTFLTLEDNSLKDLPEGLFHNTSELKTLILRRNHLNNFSVVARSISFLHHLTYLDICYNFLTSLSNFNTVLPQSLTTLQKHIQRFNAEHNRITNLKSCYHADKLPITELTFCFNNILTVQSDAFAHTPNVTILKLNINIIAFLKPDALRGLTRLRTLRLDNNLLNVLFEGIFQDLSSLEILNLRNNHIPVIFKGLFQNLGELTTLDLGGNKITHFKPGGLDGLKVLTHLFLDGNNLKQIDSDQFTAFQNTLQVLDLKRNQIQFISETSKSPFVNLSSLSELKLDEQQPYGISKLPHGFFCGLHSLKSLYLSNNRIVCLAADVFDDLTGLQFLTLDNSCNGVLYWKIKYGYYVFRAWFSKQWRKLREDEENCEYDAFISYNFYDEHWVLEELLPNLEGNGSSFKLCLHHRDFEPGRNIVDNIVSAVYGSRKTVCVVSRNFLQSEWCSLEIQLASYRLFDEHRDVLLLVFLEHIPERELSSYHHMRKVMLRKTYLQWPGSECNDPTQAHLLFWKQLRRALGTGSRMEDEDDL</sequence>
<dbReference type="InterPro" id="IPR000157">
    <property type="entry name" value="TIR_dom"/>
</dbReference>
<proteinExistence type="inferred from homology"/>
<dbReference type="OrthoDB" id="1421090at2759"/>
<evidence type="ECO:0000256" key="2">
    <source>
        <dbReference type="ARBA" id="ARBA00009634"/>
    </source>
</evidence>
<keyword evidence="10" id="KW-0472">Membrane</keyword>
<evidence type="ECO:0000256" key="11">
    <source>
        <dbReference type="ARBA" id="ARBA00023170"/>
    </source>
</evidence>
<evidence type="ECO:0000256" key="10">
    <source>
        <dbReference type="ARBA" id="ARBA00023136"/>
    </source>
</evidence>
<evidence type="ECO:0000256" key="7">
    <source>
        <dbReference type="ARBA" id="ARBA00022737"/>
    </source>
</evidence>
<dbReference type="SMART" id="SM00364">
    <property type="entry name" value="LRR_BAC"/>
    <property type="match status" value="5"/>
</dbReference>
<keyword evidence="12" id="KW-0325">Glycoprotein</keyword>
<keyword evidence="4" id="KW-0433">Leucine-rich repeat</keyword>
<keyword evidence="16" id="KW-1185">Reference proteome</keyword>
<keyword evidence="9" id="KW-1133">Transmembrane helix</keyword>
<dbReference type="SUPFAM" id="SSF52200">
    <property type="entry name" value="Toll/Interleukin receptor TIR domain"/>
    <property type="match status" value="1"/>
</dbReference>
<dbReference type="GO" id="GO:0045087">
    <property type="term" value="P:innate immune response"/>
    <property type="evidence" value="ECO:0007669"/>
    <property type="project" value="UniProtKB-KW"/>
</dbReference>
<comment type="subcellular location">
    <subcellularLocation>
        <location evidence="1">Membrane</location>
        <topology evidence="1">Single-pass type I membrane protein</topology>
    </subcellularLocation>
</comment>
<dbReference type="InterPro" id="IPR001611">
    <property type="entry name" value="Leu-rich_rpt"/>
</dbReference>
<dbReference type="Proteomes" id="UP001148018">
    <property type="component" value="Unassembled WGS sequence"/>
</dbReference>
<keyword evidence="5" id="KW-0812">Transmembrane</keyword>
<comment type="caution">
    <text evidence="15">The sequence shown here is derived from an EMBL/GenBank/DDBJ whole genome shotgun (WGS) entry which is preliminary data.</text>
</comment>
<dbReference type="FunFam" id="3.40.50.10140:FF:000001">
    <property type="entry name" value="Toll-like receptor 2"/>
    <property type="match status" value="1"/>
</dbReference>
<dbReference type="Gene3D" id="3.80.10.10">
    <property type="entry name" value="Ribonuclease Inhibitor"/>
    <property type="match status" value="3"/>
</dbReference>
<accession>A0A9Q0IHE7</accession>
<dbReference type="Pfam" id="PF01582">
    <property type="entry name" value="TIR"/>
    <property type="match status" value="1"/>
</dbReference>
<dbReference type="PANTHER" id="PTHR24365:SF545">
    <property type="entry name" value="TOLL-LIKE RECEPTOR 12"/>
    <property type="match status" value="1"/>
</dbReference>
<evidence type="ECO:0000313" key="16">
    <source>
        <dbReference type="Proteomes" id="UP001148018"/>
    </source>
</evidence>
<dbReference type="FunFam" id="3.80.10.10:FF:001164">
    <property type="entry name" value="GH01279p"/>
    <property type="match status" value="1"/>
</dbReference>
<evidence type="ECO:0000256" key="9">
    <source>
        <dbReference type="ARBA" id="ARBA00022989"/>
    </source>
</evidence>
<evidence type="ECO:0000256" key="12">
    <source>
        <dbReference type="ARBA" id="ARBA00023180"/>
    </source>
</evidence>
<keyword evidence="3" id="KW-0399">Innate immunity</keyword>
<protein>
    <recommendedName>
        <fullName evidence="14">TIR domain-containing protein</fullName>
    </recommendedName>
</protein>
<dbReference type="AlphaFoldDB" id="A0A9Q0IHE7"/>
<keyword evidence="11" id="KW-0675">Receptor</keyword>
<dbReference type="EMBL" id="JANIIK010000109">
    <property type="protein sequence ID" value="KAJ3598150.1"/>
    <property type="molecule type" value="Genomic_DNA"/>
</dbReference>
<dbReference type="InterPro" id="IPR032675">
    <property type="entry name" value="LRR_dom_sf"/>
</dbReference>
<evidence type="ECO:0000256" key="6">
    <source>
        <dbReference type="ARBA" id="ARBA00022729"/>
    </source>
</evidence>
<feature type="domain" description="TIR" evidence="14">
    <location>
        <begin position="502"/>
        <end position="649"/>
    </location>
</feature>
<dbReference type="GO" id="GO:0038023">
    <property type="term" value="F:signaling receptor activity"/>
    <property type="evidence" value="ECO:0007669"/>
    <property type="project" value="TreeGrafter"/>
</dbReference>
<keyword evidence="13" id="KW-0395">Inflammatory response</keyword>
<dbReference type="GO" id="GO:0005886">
    <property type="term" value="C:plasma membrane"/>
    <property type="evidence" value="ECO:0007669"/>
    <property type="project" value="TreeGrafter"/>
</dbReference>
<dbReference type="SUPFAM" id="SSF52058">
    <property type="entry name" value="L domain-like"/>
    <property type="match status" value="2"/>
</dbReference>
<dbReference type="PROSITE" id="PS50104">
    <property type="entry name" value="TIR"/>
    <property type="match status" value="1"/>
</dbReference>
<gene>
    <name evidence="15" type="ORF">NHX12_001664</name>
</gene>
<evidence type="ECO:0000256" key="13">
    <source>
        <dbReference type="ARBA" id="ARBA00023198"/>
    </source>
</evidence>
<dbReference type="GO" id="GO:0006954">
    <property type="term" value="P:inflammatory response"/>
    <property type="evidence" value="ECO:0007669"/>
    <property type="project" value="UniProtKB-KW"/>
</dbReference>
<comment type="similarity">
    <text evidence="2">Belongs to the Toll-like receptor family.</text>
</comment>
<evidence type="ECO:0000256" key="1">
    <source>
        <dbReference type="ARBA" id="ARBA00004479"/>
    </source>
</evidence>
<dbReference type="SMART" id="SM00365">
    <property type="entry name" value="LRR_SD22"/>
    <property type="match status" value="7"/>
</dbReference>
<dbReference type="Gene3D" id="3.40.50.10140">
    <property type="entry name" value="Toll/interleukin-1 receptor homology (TIR) domain"/>
    <property type="match status" value="1"/>
</dbReference>
<dbReference type="GO" id="GO:0002224">
    <property type="term" value="P:toll-like receptor signaling pathway"/>
    <property type="evidence" value="ECO:0007669"/>
    <property type="project" value="TreeGrafter"/>
</dbReference>
<dbReference type="SMART" id="SM00369">
    <property type="entry name" value="LRR_TYP"/>
    <property type="match status" value="9"/>
</dbReference>
<dbReference type="Pfam" id="PF13855">
    <property type="entry name" value="LRR_8"/>
    <property type="match status" value="4"/>
</dbReference>
<dbReference type="PANTHER" id="PTHR24365">
    <property type="entry name" value="TOLL-LIKE RECEPTOR"/>
    <property type="match status" value="1"/>
</dbReference>
<dbReference type="InterPro" id="IPR035897">
    <property type="entry name" value="Toll_tir_struct_dom_sf"/>
</dbReference>
<evidence type="ECO:0000256" key="3">
    <source>
        <dbReference type="ARBA" id="ARBA00022588"/>
    </source>
</evidence>
<dbReference type="PRINTS" id="PR01537">
    <property type="entry name" value="INTRLKN1R1F"/>
</dbReference>
<organism evidence="15 16">
    <name type="scientific">Muraenolepis orangiensis</name>
    <name type="common">Patagonian moray cod</name>
    <dbReference type="NCBI Taxonomy" id="630683"/>
    <lineage>
        <taxon>Eukaryota</taxon>
        <taxon>Metazoa</taxon>
        <taxon>Chordata</taxon>
        <taxon>Craniata</taxon>
        <taxon>Vertebrata</taxon>
        <taxon>Euteleostomi</taxon>
        <taxon>Actinopterygii</taxon>
        <taxon>Neopterygii</taxon>
        <taxon>Teleostei</taxon>
        <taxon>Neoteleostei</taxon>
        <taxon>Acanthomorphata</taxon>
        <taxon>Zeiogadaria</taxon>
        <taxon>Gadariae</taxon>
        <taxon>Gadiformes</taxon>
        <taxon>Muraenolepidoidei</taxon>
        <taxon>Muraenolepididae</taxon>
        <taxon>Muraenolepis</taxon>
    </lineage>
</organism>
<dbReference type="PROSITE" id="PS51450">
    <property type="entry name" value="LRR"/>
    <property type="match status" value="1"/>
</dbReference>
<evidence type="ECO:0000313" key="15">
    <source>
        <dbReference type="EMBL" id="KAJ3598150.1"/>
    </source>
</evidence>
<evidence type="ECO:0000256" key="8">
    <source>
        <dbReference type="ARBA" id="ARBA00022859"/>
    </source>
</evidence>
<keyword evidence="6" id="KW-0732">Signal</keyword>
<dbReference type="SMART" id="SM00255">
    <property type="entry name" value="TIR"/>
    <property type="match status" value="1"/>
</dbReference>
<dbReference type="InterPro" id="IPR003591">
    <property type="entry name" value="Leu-rich_rpt_typical-subtyp"/>
</dbReference>
<reference evidence="15" key="1">
    <citation type="submission" date="2022-07" db="EMBL/GenBank/DDBJ databases">
        <title>Chromosome-level genome of Muraenolepis orangiensis.</title>
        <authorList>
            <person name="Kim J."/>
        </authorList>
    </citation>
    <scope>NUCLEOTIDE SEQUENCE</scope>
    <source>
        <strain evidence="15">KU_S4_2022</strain>
        <tissue evidence="15">Muscle</tissue>
    </source>
</reference>
<keyword evidence="8" id="KW-0391">Immunity</keyword>